<dbReference type="PANTHER" id="PTHR18640:SF5">
    <property type="entry name" value="SODIUM_BILE ACID COTRANSPORTER 7"/>
    <property type="match status" value="1"/>
</dbReference>
<keyword evidence="1" id="KW-0812">Transmembrane</keyword>
<evidence type="ECO:0000256" key="1">
    <source>
        <dbReference type="SAM" id="Phobius"/>
    </source>
</evidence>
<gene>
    <name evidence="2" type="ORF">A6F68_02063</name>
</gene>
<dbReference type="KEGG" id="ado:A6F68_02063"/>
<feature type="transmembrane region" description="Helical" evidence="1">
    <location>
        <begin position="167"/>
        <end position="185"/>
    </location>
</feature>
<protein>
    <recommendedName>
        <fullName evidence="4">Sodium Bile acid symporter family protein</fullName>
    </recommendedName>
</protein>
<feature type="transmembrane region" description="Helical" evidence="1">
    <location>
        <begin position="69"/>
        <end position="86"/>
    </location>
</feature>
<dbReference type="EMBL" id="CP016591">
    <property type="protein sequence ID" value="ANY20567.1"/>
    <property type="molecule type" value="Genomic_DNA"/>
</dbReference>
<dbReference type="GO" id="GO:0005886">
    <property type="term" value="C:plasma membrane"/>
    <property type="evidence" value="ECO:0007669"/>
    <property type="project" value="TreeGrafter"/>
</dbReference>
<feature type="transmembrane region" description="Helical" evidence="1">
    <location>
        <begin position="266"/>
        <end position="288"/>
    </location>
</feature>
<organism evidence="2 3">
    <name type="scientific">Tsuneonella dongtanensis</name>
    <dbReference type="NCBI Taxonomy" id="692370"/>
    <lineage>
        <taxon>Bacteria</taxon>
        <taxon>Pseudomonadati</taxon>
        <taxon>Pseudomonadota</taxon>
        <taxon>Alphaproteobacteria</taxon>
        <taxon>Sphingomonadales</taxon>
        <taxon>Erythrobacteraceae</taxon>
        <taxon>Tsuneonella</taxon>
    </lineage>
</organism>
<dbReference type="Gene3D" id="1.20.1530.20">
    <property type="match status" value="1"/>
</dbReference>
<feature type="transmembrane region" description="Helical" evidence="1">
    <location>
        <begin position="39"/>
        <end position="57"/>
    </location>
</feature>
<keyword evidence="1" id="KW-0472">Membrane</keyword>
<dbReference type="Proteomes" id="UP000092932">
    <property type="component" value="Chromosome"/>
</dbReference>
<evidence type="ECO:0000313" key="3">
    <source>
        <dbReference type="Proteomes" id="UP000092932"/>
    </source>
</evidence>
<dbReference type="InterPro" id="IPR016833">
    <property type="entry name" value="Put_Na-Bile_cotransptr"/>
</dbReference>
<feature type="transmembrane region" description="Helical" evidence="1">
    <location>
        <begin position="233"/>
        <end position="254"/>
    </location>
</feature>
<keyword evidence="3" id="KW-1185">Reference proteome</keyword>
<evidence type="ECO:0008006" key="4">
    <source>
        <dbReference type="Google" id="ProtNLM"/>
    </source>
</evidence>
<feature type="transmembrane region" description="Helical" evidence="1">
    <location>
        <begin position="206"/>
        <end position="227"/>
    </location>
</feature>
<evidence type="ECO:0000313" key="2">
    <source>
        <dbReference type="EMBL" id="ANY20567.1"/>
    </source>
</evidence>
<reference evidence="2 3" key="1">
    <citation type="submission" date="2016-07" db="EMBL/GenBank/DDBJ databases">
        <title>Complete genome sequence of Altererythrobacter dongtanensis KCTC 22672, a type strain with esterase isolated from tidal flat.</title>
        <authorList>
            <person name="Cheng H."/>
            <person name="Wu Y.-H."/>
            <person name="Zhou P."/>
            <person name="Huo Y.-Y."/>
            <person name="Wang C.-S."/>
            <person name="Xu X.-W."/>
        </authorList>
    </citation>
    <scope>NUCLEOTIDE SEQUENCE [LARGE SCALE GENOMIC DNA]</scope>
    <source>
        <strain evidence="2 3">KCTC 22672</strain>
    </source>
</reference>
<name>A0A1B2AEJ3_9SPHN</name>
<dbReference type="OrthoDB" id="9792271at2"/>
<dbReference type="PIRSF" id="PIRSF026166">
    <property type="entry name" value="UCP026166"/>
    <property type="match status" value="1"/>
</dbReference>
<dbReference type="PANTHER" id="PTHR18640">
    <property type="entry name" value="SOLUTE CARRIER FAMILY 10 MEMBER 7"/>
    <property type="match status" value="1"/>
</dbReference>
<feature type="transmembrane region" description="Helical" evidence="1">
    <location>
        <begin position="133"/>
        <end position="155"/>
    </location>
</feature>
<dbReference type="AlphaFoldDB" id="A0A1B2AEJ3"/>
<accession>A0A1B2AEJ3</accession>
<proteinExistence type="predicted"/>
<keyword evidence="1" id="KW-1133">Transmembrane helix</keyword>
<dbReference type="Pfam" id="PF13593">
    <property type="entry name" value="SBF_like"/>
    <property type="match status" value="1"/>
</dbReference>
<dbReference type="STRING" id="692370.A6F68_02063"/>
<dbReference type="InterPro" id="IPR038770">
    <property type="entry name" value="Na+/solute_symporter_sf"/>
</dbReference>
<sequence length="330" mass="34186">MPGTMRFLGKIDLMVRLLILAILLASVLPATGGARDIAQWVSNAAIFVLFFLNGLRLPRREVIRGIGNWRFLLPLVMWCFGAMALAGKGLELGLAGAMPPMVALGFLYLGVLPSTVQSATAYSSLAGGNVASSVVAAALTNILGVFVCTPLFVALGGGGAADMGLEGLAKVFGMLILPFAIGQGLQTRMSGWVAGHRNLVTWMDRLSIAIAVYVAFSGAVEQGLWVRVGAGEWAVLLAAVCAMLVFAFAGSWLVAGAIGLDRGDRIAFLFAGAQKSVAMGAPLAAVLFPPAVAGMVLLPLLAYHLLQLVVSAPLAARLASHDRSSPGSAD</sequence>